<gene>
    <name evidence="1" type="ORF">NQ176_g10425</name>
</gene>
<evidence type="ECO:0000313" key="1">
    <source>
        <dbReference type="EMBL" id="KAJ2965843.1"/>
    </source>
</evidence>
<dbReference type="Proteomes" id="UP001143910">
    <property type="component" value="Unassembled WGS sequence"/>
</dbReference>
<name>A0ACC1MH38_9HYPO</name>
<proteinExistence type="predicted"/>
<keyword evidence="2" id="KW-1185">Reference proteome</keyword>
<sequence length="853" mass="92526">MRTEVETMKRLKGHRPIVAYIDSHASELRGGGYEVFLLMEYCDGGGLIDFMNTRLQHRLTEPEIINIFADIAEGVACMHYLKPPLLHRDIKVENVLITTRSGGRRFMLCDFGSAAPPSPAPTSVVECRLMDEDVQKHTTLQYRSPEMVDVYRKQPLNEKADIWALGVFLYKLCYYTTPFEDQGQLAILNASYKFPSHPSFSAKIKTLIASMLREDLNSRPNIYQVVAEACLMQRRRIPIHDIYSGRSDSSSPAKSHHETRKPVVGVSVSAPVQSQENLPDITPMRRGRPTASPANGPAKRVTAGDPFAALDSGPSNNTKATASDDISDRFPSLNEFSLLHHKGSKFDFDPRSPTGPKPSLAPKTNMADKIADAAFAASRQAASNPGLLERPHSATPIMSSRSNEVPAPSSIAAKPPIGQPVNSRPVSIQQPPTSVTASRYVSTGTMTFDVQGDEKSIAVNKSSESALHKPIGRSASVVVRPTAPATSASSKPPMRPATPETPTFDNVRGYSEFNATRQRPTSTNLDTRQQALPYHSTVSNSAIRTQSADESLQLEDHSKTARNAKPSPNHIQATNANAKLIDTSRDGAFGGAFDKFEENARPSEHGKIPAQSWVAVKEPVPSTGLEMGAEDSDDGDAAGLTPEMRRERERLQLEEEEQRVAAAQSEYRQRLAGAAQGKKPLPGPKPNSIQSRVQAYISDEQSTSEVKRTAEGYGKYADAATAASKTKPPIKRKPVLAGVVRSSTILQSASALAKAETSSAVGASSLTILHKPTPRPPPKKPEYLNSIPSGADVGRSLSPVKNRAQEQTGKLVAESLPGQPALDWSSKDKEDYLDDFSKRFPSLSAIESASTGK</sequence>
<organism evidence="1 2">
    <name type="scientific">Zarea fungicola</name>
    <dbReference type="NCBI Taxonomy" id="93591"/>
    <lineage>
        <taxon>Eukaryota</taxon>
        <taxon>Fungi</taxon>
        <taxon>Dikarya</taxon>
        <taxon>Ascomycota</taxon>
        <taxon>Pezizomycotina</taxon>
        <taxon>Sordariomycetes</taxon>
        <taxon>Hypocreomycetidae</taxon>
        <taxon>Hypocreales</taxon>
        <taxon>Cordycipitaceae</taxon>
        <taxon>Zarea</taxon>
    </lineage>
</organism>
<evidence type="ECO:0000313" key="2">
    <source>
        <dbReference type="Proteomes" id="UP001143910"/>
    </source>
</evidence>
<comment type="caution">
    <text evidence="1">The sequence shown here is derived from an EMBL/GenBank/DDBJ whole genome shotgun (WGS) entry which is preliminary data.</text>
</comment>
<reference evidence="1" key="1">
    <citation type="submission" date="2022-08" db="EMBL/GenBank/DDBJ databases">
        <title>Genome Sequence of Lecanicillium fungicola.</title>
        <authorList>
            <person name="Buettner E."/>
        </authorList>
    </citation>
    <scope>NUCLEOTIDE SEQUENCE</scope>
    <source>
        <strain evidence="1">Babe33</strain>
    </source>
</reference>
<dbReference type="EMBL" id="JANJQO010002833">
    <property type="protein sequence ID" value="KAJ2965843.1"/>
    <property type="molecule type" value="Genomic_DNA"/>
</dbReference>
<protein>
    <submittedName>
        <fullName evidence="1">Uncharacterized protein</fullName>
    </submittedName>
</protein>
<accession>A0ACC1MH38</accession>